<gene>
    <name evidence="3" type="ORF">CBLFYP116_01397</name>
</gene>
<feature type="transmembrane region" description="Helical" evidence="1">
    <location>
        <begin position="227"/>
        <end position="244"/>
    </location>
</feature>
<keyword evidence="1" id="KW-1133">Transmembrane helix</keyword>
<feature type="transmembrane region" description="Helical" evidence="1">
    <location>
        <begin position="256"/>
        <end position="278"/>
    </location>
</feature>
<protein>
    <submittedName>
        <fullName evidence="3">Acyltransferase family protein</fullName>
    </submittedName>
</protein>
<organism evidence="3">
    <name type="scientific">Enterocloster bolteae</name>
    <dbReference type="NCBI Taxonomy" id="208479"/>
    <lineage>
        <taxon>Bacteria</taxon>
        <taxon>Bacillati</taxon>
        <taxon>Bacillota</taxon>
        <taxon>Clostridia</taxon>
        <taxon>Lachnospirales</taxon>
        <taxon>Lachnospiraceae</taxon>
        <taxon>Enterocloster</taxon>
    </lineage>
</organism>
<dbReference type="InterPro" id="IPR002656">
    <property type="entry name" value="Acyl_transf_3_dom"/>
</dbReference>
<dbReference type="GO" id="GO:0016747">
    <property type="term" value="F:acyltransferase activity, transferring groups other than amino-acyl groups"/>
    <property type="evidence" value="ECO:0007669"/>
    <property type="project" value="InterPro"/>
</dbReference>
<keyword evidence="3" id="KW-0808">Transferase</keyword>
<feature type="transmembrane region" description="Helical" evidence="1">
    <location>
        <begin position="317"/>
        <end position="338"/>
    </location>
</feature>
<accession>A0A6N2T0Q4</accession>
<sequence length="351" mass="40243">MGSRITKSVYPGIDIGKFLCAFLILFYHYFSEHGSLPGLLGEALSLYAVAVALFMTISGFLLYNKLEGIDNKEARWSIVKKQVCRIYRIYLLWSIPYLIFTIWHWDWSSISVSYIIWEVQRWVFNSTFYTIWFMPMLAIGTLLTFWLTERLPNAAVNALGILCYMIGALSLTYQFIGYQLPGFARFVEFENLWIGGARGWLFYAFPLILVGRYLVAHKDKMNPLPMACLSCCCTLVMLAEALLIRKISGGHTGIDLTIMMIPTVFCILSFLISLRLPVGRYCAWMRKMSTLIFMTQRLFLTVLPEIFPFLFNTCIAVNPFMCFAAMCGGTVLCSLLILQISKSNYCIRLLY</sequence>
<dbReference type="RefSeq" id="WP_002574434.1">
    <property type="nucleotide sequence ID" value="NZ_BAABZS010000001.1"/>
</dbReference>
<feature type="domain" description="Acyltransferase 3" evidence="2">
    <location>
        <begin position="11"/>
        <end position="337"/>
    </location>
</feature>
<feature type="transmembrane region" description="Helical" evidence="1">
    <location>
        <begin position="290"/>
        <end position="311"/>
    </location>
</feature>
<dbReference type="GeneID" id="23112005"/>
<evidence type="ECO:0000313" key="3">
    <source>
        <dbReference type="EMBL" id="VYS98051.1"/>
    </source>
</evidence>
<feature type="transmembrane region" description="Helical" evidence="1">
    <location>
        <begin position="196"/>
        <end position="215"/>
    </location>
</feature>
<evidence type="ECO:0000259" key="2">
    <source>
        <dbReference type="Pfam" id="PF01757"/>
    </source>
</evidence>
<dbReference type="EMBL" id="CACRTF010000010">
    <property type="protein sequence ID" value="VYS98051.1"/>
    <property type="molecule type" value="Genomic_DNA"/>
</dbReference>
<feature type="transmembrane region" description="Helical" evidence="1">
    <location>
        <begin position="154"/>
        <end position="176"/>
    </location>
</feature>
<proteinExistence type="predicted"/>
<dbReference type="Pfam" id="PF01757">
    <property type="entry name" value="Acyl_transf_3"/>
    <property type="match status" value="1"/>
</dbReference>
<reference evidence="3" key="1">
    <citation type="submission" date="2019-11" db="EMBL/GenBank/DDBJ databases">
        <authorList>
            <person name="Feng L."/>
        </authorList>
    </citation>
    <scope>NUCLEOTIDE SEQUENCE</scope>
    <source>
        <strain evidence="3">CbolteaeLFYP116</strain>
    </source>
</reference>
<keyword evidence="1" id="KW-0812">Transmembrane</keyword>
<dbReference type="AlphaFoldDB" id="A0A6N2T0Q4"/>
<feature type="transmembrane region" description="Helical" evidence="1">
    <location>
        <begin position="45"/>
        <end position="66"/>
    </location>
</feature>
<feature type="transmembrane region" description="Helical" evidence="1">
    <location>
        <begin position="127"/>
        <end position="147"/>
    </location>
</feature>
<keyword evidence="3" id="KW-0012">Acyltransferase</keyword>
<feature type="transmembrane region" description="Helical" evidence="1">
    <location>
        <begin position="87"/>
        <end position="107"/>
    </location>
</feature>
<feature type="transmembrane region" description="Helical" evidence="1">
    <location>
        <begin position="12"/>
        <end position="30"/>
    </location>
</feature>
<evidence type="ECO:0000256" key="1">
    <source>
        <dbReference type="SAM" id="Phobius"/>
    </source>
</evidence>
<name>A0A6N2T0Q4_9FIRM</name>
<keyword evidence="1" id="KW-0472">Membrane</keyword>